<feature type="coiled-coil region" evidence="1">
    <location>
        <begin position="71"/>
        <end position="98"/>
    </location>
</feature>
<evidence type="ECO:0000256" key="1">
    <source>
        <dbReference type="SAM" id="Coils"/>
    </source>
</evidence>
<gene>
    <name evidence="2" type="ORF">BJ972_000519</name>
    <name evidence="3" type="ORF">ESP50_11270</name>
</gene>
<dbReference type="AlphaFoldDB" id="A0A4Q2MB88"/>
<organism evidence="3 4">
    <name type="scientific">Agromyces atrinae</name>
    <dbReference type="NCBI Taxonomy" id="592376"/>
    <lineage>
        <taxon>Bacteria</taxon>
        <taxon>Bacillati</taxon>
        <taxon>Actinomycetota</taxon>
        <taxon>Actinomycetes</taxon>
        <taxon>Micrococcales</taxon>
        <taxon>Microbacteriaceae</taxon>
        <taxon>Agromyces</taxon>
    </lineage>
</organism>
<reference evidence="3 4" key="1">
    <citation type="submission" date="2019-01" db="EMBL/GenBank/DDBJ databases">
        <title>Agromyces.</title>
        <authorList>
            <person name="Li J."/>
        </authorList>
    </citation>
    <scope>NUCLEOTIDE SEQUENCE [LARGE SCALE GENOMIC DNA]</scope>
    <source>
        <strain evidence="3 4">DSM 23870</strain>
    </source>
</reference>
<reference evidence="2 5" key="2">
    <citation type="submission" date="2020-07" db="EMBL/GenBank/DDBJ databases">
        <title>Sequencing the genomes of 1000 actinobacteria strains.</title>
        <authorList>
            <person name="Klenk H.-P."/>
        </authorList>
    </citation>
    <scope>NUCLEOTIDE SEQUENCE [LARGE SCALE GENOMIC DNA]</scope>
    <source>
        <strain evidence="2 5">DSM 23870</strain>
    </source>
</reference>
<sequence length="369" mass="39006">MSAYDELGRIAGAPPFGLASESASLASELDTTREAFRVTARDVGIGGRTGIAAATSIAGAAAIAGRNAEAARHARVAIDSANAALDEARREFAHLVDLEVADDVADAMLSGGFVSMGPAGALTGAAGLTFLRAVLDNERERRATAALNRLRSSLESAADGLTKATDAMTALLDRGATPPPFPLDRPEHDMSPWELGSEWLSGKGNHRDFSEGDAFTELLRSHPFYDQLRRDLTQLARDGKLDVSFSSDDEDAVALKTSYSLRGTEGIGKFIGDYSTLLTGGATGNLAVTYLGSHDVEAKVIGQNPRGSYEVELTVVNASSLESATRVPVIGYDPWYRKSIGAIWNGIAESSVAGRRTTQTITWTETISP</sequence>
<dbReference type="RefSeq" id="WP_129175158.1">
    <property type="nucleotide sequence ID" value="NZ_JACCBI010000001.1"/>
</dbReference>
<dbReference type="Proteomes" id="UP000292686">
    <property type="component" value="Unassembled WGS sequence"/>
</dbReference>
<keyword evidence="1" id="KW-0175">Coiled coil</keyword>
<evidence type="ECO:0000313" key="3">
    <source>
        <dbReference type="EMBL" id="RXZ86330.1"/>
    </source>
</evidence>
<comment type="caution">
    <text evidence="3">The sequence shown here is derived from an EMBL/GenBank/DDBJ whole genome shotgun (WGS) entry which is preliminary data.</text>
</comment>
<evidence type="ECO:0000313" key="5">
    <source>
        <dbReference type="Proteomes" id="UP000581087"/>
    </source>
</evidence>
<evidence type="ECO:0000313" key="2">
    <source>
        <dbReference type="EMBL" id="NYD66000.1"/>
    </source>
</evidence>
<protein>
    <submittedName>
        <fullName evidence="3">Uncharacterized protein</fullName>
    </submittedName>
</protein>
<dbReference type="EMBL" id="SDPM01000005">
    <property type="protein sequence ID" value="RXZ86330.1"/>
    <property type="molecule type" value="Genomic_DNA"/>
</dbReference>
<evidence type="ECO:0000313" key="4">
    <source>
        <dbReference type="Proteomes" id="UP000292686"/>
    </source>
</evidence>
<name>A0A4Q2MB88_9MICO</name>
<dbReference type="Proteomes" id="UP000581087">
    <property type="component" value="Unassembled WGS sequence"/>
</dbReference>
<keyword evidence="4" id="KW-1185">Reference proteome</keyword>
<dbReference type="EMBL" id="JACCBI010000001">
    <property type="protein sequence ID" value="NYD66000.1"/>
    <property type="molecule type" value="Genomic_DNA"/>
</dbReference>
<accession>A0A4Q2MB88</accession>
<dbReference type="OrthoDB" id="5149690at2"/>
<proteinExistence type="predicted"/>